<dbReference type="GO" id="GO:0022857">
    <property type="term" value="F:transmembrane transporter activity"/>
    <property type="evidence" value="ECO:0007669"/>
    <property type="project" value="InterPro"/>
</dbReference>
<evidence type="ECO:0000259" key="6">
    <source>
        <dbReference type="PROSITE" id="PS50850"/>
    </source>
</evidence>
<feature type="transmembrane region" description="Helical" evidence="5">
    <location>
        <begin position="345"/>
        <end position="362"/>
    </location>
</feature>
<name>A0A0C9S8N8_9CONI</name>
<dbReference type="EMBL" id="GCHU01004070">
    <property type="protein sequence ID" value="JAG89072.1"/>
    <property type="molecule type" value="Transcribed_RNA"/>
</dbReference>
<dbReference type="AlphaFoldDB" id="A0A0C9S8N8"/>
<evidence type="ECO:0000256" key="1">
    <source>
        <dbReference type="ARBA" id="ARBA00004141"/>
    </source>
</evidence>
<dbReference type="Pfam" id="PF00083">
    <property type="entry name" value="Sugar_tr"/>
    <property type="match status" value="1"/>
</dbReference>
<feature type="transmembrane region" description="Helical" evidence="5">
    <location>
        <begin position="142"/>
        <end position="160"/>
    </location>
</feature>
<evidence type="ECO:0000256" key="3">
    <source>
        <dbReference type="ARBA" id="ARBA00022989"/>
    </source>
</evidence>
<evidence type="ECO:0000256" key="5">
    <source>
        <dbReference type="SAM" id="Phobius"/>
    </source>
</evidence>
<feature type="transmembrane region" description="Helical" evidence="5">
    <location>
        <begin position="374"/>
        <end position="395"/>
    </location>
</feature>
<dbReference type="InterPro" id="IPR036259">
    <property type="entry name" value="MFS_trans_sf"/>
</dbReference>
<dbReference type="InterPro" id="IPR020846">
    <property type="entry name" value="MFS_dom"/>
</dbReference>
<reference evidence="7" key="1">
    <citation type="submission" date="2015-02" db="EMBL/GenBank/DDBJ databases">
        <title>A transcriptome of Wollemia nobilis - a relic of Gondwana.</title>
        <authorList>
            <person name="Chia J.Y."/>
            <person name="Leong Y.S."/>
            <person name="Abdul Karim S."/>
            <person name="Wan Azmi N."/>
            <person name="Hercus R."/>
            <person name="Croft L."/>
        </authorList>
    </citation>
    <scope>NUCLEOTIDE SEQUENCE</scope>
    <source>
        <strain evidence="7">MaeBrown</strain>
        <tissue evidence="7">Leaf</tissue>
    </source>
</reference>
<feature type="transmembrane region" description="Helical" evidence="5">
    <location>
        <begin position="437"/>
        <end position="464"/>
    </location>
</feature>
<dbReference type="Gene3D" id="1.20.1250.20">
    <property type="entry name" value="MFS general substrate transporter like domains"/>
    <property type="match status" value="1"/>
</dbReference>
<keyword evidence="4 5" id="KW-0472">Membrane</keyword>
<comment type="subcellular location">
    <subcellularLocation>
        <location evidence="1">Membrane</location>
        <topology evidence="1">Multi-pass membrane protein</topology>
    </subcellularLocation>
</comment>
<keyword evidence="3 5" id="KW-1133">Transmembrane helix</keyword>
<feature type="domain" description="Major facilitator superfamily (MFS) profile" evidence="6">
    <location>
        <begin position="50"/>
        <end position="529"/>
    </location>
</feature>
<protein>
    <submittedName>
        <fullName evidence="7">TSA: Wollemia nobilis Ref_Wollemi_Transcript_4100_2084 transcribed RNA sequence</fullName>
    </submittedName>
</protein>
<keyword evidence="2 5" id="KW-0812">Transmembrane</keyword>
<dbReference type="SUPFAM" id="SSF103473">
    <property type="entry name" value="MFS general substrate transporter"/>
    <property type="match status" value="1"/>
</dbReference>
<evidence type="ECO:0000313" key="7">
    <source>
        <dbReference type="EMBL" id="JAG89072.1"/>
    </source>
</evidence>
<dbReference type="InterPro" id="IPR005828">
    <property type="entry name" value="MFS_sugar_transport-like"/>
</dbReference>
<dbReference type="InterPro" id="IPR005829">
    <property type="entry name" value="Sugar_transporter_CS"/>
</dbReference>
<organism evidence="7">
    <name type="scientific">Wollemia nobilis</name>
    <dbReference type="NCBI Taxonomy" id="56998"/>
    <lineage>
        <taxon>Eukaryota</taxon>
        <taxon>Viridiplantae</taxon>
        <taxon>Streptophyta</taxon>
        <taxon>Embryophyta</taxon>
        <taxon>Tracheophyta</taxon>
        <taxon>Spermatophyta</taxon>
        <taxon>Pinopsida</taxon>
        <taxon>Pinidae</taxon>
        <taxon>Conifers II</taxon>
        <taxon>Araucariales</taxon>
        <taxon>Araucariaceae</taxon>
        <taxon>Wollemia</taxon>
    </lineage>
</organism>
<feature type="transmembrane region" description="Helical" evidence="5">
    <location>
        <begin position="402"/>
        <end position="425"/>
    </location>
</feature>
<feature type="transmembrane region" description="Helical" evidence="5">
    <location>
        <begin position="195"/>
        <end position="218"/>
    </location>
</feature>
<dbReference type="PANTHER" id="PTHR24064">
    <property type="entry name" value="SOLUTE CARRIER FAMILY 22 MEMBER"/>
    <property type="match status" value="1"/>
</dbReference>
<feature type="transmembrane region" description="Helical" evidence="5">
    <location>
        <begin position="504"/>
        <end position="522"/>
    </location>
</feature>
<dbReference type="GO" id="GO:0016020">
    <property type="term" value="C:membrane"/>
    <property type="evidence" value="ECO:0007669"/>
    <property type="project" value="UniProtKB-SubCell"/>
</dbReference>
<accession>A0A0C9S8N8</accession>
<proteinExistence type="predicted"/>
<feature type="transmembrane region" description="Helical" evidence="5">
    <location>
        <begin position="257"/>
        <end position="277"/>
    </location>
</feature>
<feature type="transmembrane region" description="Helical" evidence="5">
    <location>
        <begin position="172"/>
        <end position="189"/>
    </location>
</feature>
<dbReference type="PROSITE" id="PS00217">
    <property type="entry name" value="SUGAR_TRANSPORT_2"/>
    <property type="match status" value="1"/>
</dbReference>
<evidence type="ECO:0000256" key="4">
    <source>
        <dbReference type="ARBA" id="ARBA00023136"/>
    </source>
</evidence>
<sequence length="558" mass="60518">MNEEEVQGLSGLKDGLLRPIDNDEEEQNKLSIDEMLQKWTGEFGWWQLRHFVLTSLAWTLEALHTMVMIFADRQPPWQCKTSVREGFSLINRRSDDWQFQGSCNPESSICSMVETSWEWTGGKGVSTVSEWGLICDDKYKVGVVQSMFFVGCLFGAGICGHLSDSSLGRKGVLTMVCALNAVLGVLTALSPNYWVYVTLRLFTGICTGGVGLSAYVLAMEPVGPSKRGPVGMSVFYLFSLGVAVLPAISYWCPTWRSLYVVTSIPSALFCLLVLPFVSESPRWYLVRGRLKDAMDVMRSIGDKNGHTLPEGVSLILDNEEQSREGEEASGNLLDVLTSPMTRTRIILMVFIWFACALAYYGLSLNVVNLSSNLYVSVFLNGIAEMPAFALTAALLNKFGRKAMLVSTMLLSGVSCIIGSVISTLIHRPGGSVRTGFGFLICVQVGCGLVGIFGMAGTYNLLYIYTSELFPTVVRNAALGLTSQAGHIGSIIAPLVVVTVGISPWLPLAIIGMAGIAGGILGVKLPETLNRPMYETMPGMEYGEKSIGEAASAVSRSTV</sequence>
<dbReference type="PROSITE" id="PS50850">
    <property type="entry name" value="MFS"/>
    <property type="match status" value="1"/>
</dbReference>
<evidence type="ECO:0000256" key="2">
    <source>
        <dbReference type="ARBA" id="ARBA00022692"/>
    </source>
</evidence>
<feature type="transmembrane region" description="Helical" evidence="5">
    <location>
        <begin position="230"/>
        <end position="251"/>
    </location>
</feature>